<keyword evidence="3" id="KW-0276">Fatty acid metabolism</keyword>
<reference evidence="7" key="1">
    <citation type="journal article" date="2021" name="Front. Plant Sci.">
        <title>Chromosome-Scale Genome Assembly for Chinese Sour Jujube and Insights Into Its Genome Evolution and Domestication Signature.</title>
        <authorList>
            <person name="Shen L.-Y."/>
            <person name="Luo H."/>
            <person name="Wang X.-L."/>
            <person name="Wang X.-M."/>
            <person name="Qiu X.-J."/>
            <person name="Liu H."/>
            <person name="Zhou S.-S."/>
            <person name="Jia K.-H."/>
            <person name="Nie S."/>
            <person name="Bao Y.-T."/>
            <person name="Zhang R.-G."/>
            <person name="Yun Q.-Z."/>
            <person name="Chai Y.-H."/>
            <person name="Lu J.-Y."/>
            <person name="Li Y."/>
            <person name="Zhao S.-W."/>
            <person name="Mao J.-F."/>
            <person name="Jia S.-G."/>
            <person name="Mao Y.-M."/>
        </authorList>
    </citation>
    <scope>NUCLEOTIDE SEQUENCE</scope>
    <source>
        <strain evidence="7">AT0</strain>
        <tissue evidence="7">Leaf</tissue>
    </source>
</reference>
<dbReference type="GO" id="GO:0016717">
    <property type="term" value="F:oxidoreductase activity, acting on paired donors, with oxidation of a pair of donors resulting in the reduction of molecular oxygen to two molecules of water"/>
    <property type="evidence" value="ECO:0007669"/>
    <property type="project" value="InterPro"/>
</dbReference>
<evidence type="ECO:0000313" key="7">
    <source>
        <dbReference type="EMBL" id="KAH7542240.1"/>
    </source>
</evidence>
<proteinExistence type="inferred from homology"/>
<dbReference type="GO" id="GO:0006633">
    <property type="term" value="P:fatty acid biosynthetic process"/>
    <property type="evidence" value="ECO:0007669"/>
    <property type="project" value="UniProtKB-KW"/>
</dbReference>
<evidence type="ECO:0000256" key="4">
    <source>
        <dbReference type="ARBA" id="ARBA00023002"/>
    </source>
</evidence>
<protein>
    <recommendedName>
        <fullName evidence="6">Fatty acid desaturase N-terminal domain-containing protein</fullName>
    </recommendedName>
</protein>
<sequence length="68" mass="7647">MQQVVEEVEASFGVDGICEDYDFDRSAPPPFKIGDIRAAIPKLARRIGYRVHHQNHGHVENDESCVPV</sequence>
<organism evidence="7 8">
    <name type="scientific">Ziziphus jujuba var. spinosa</name>
    <dbReference type="NCBI Taxonomy" id="714518"/>
    <lineage>
        <taxon>Eukaryota</taxon>
        <taxon>Viridiplantae</taxon>
        <taxon>Streptophyta</taxon>
        <taxon>Embryophyta</taxon>
        <taxon>Tracheophyta</taxon>
        <taxon>Spermatophyta</taxon>
        <taxon>Magnoliopsida</taxon>
        <taxon>eudicotyledons</taxon>
        <taxon>Gunneridae</taxon>
        <taxon>Pentapetalae</taxon>
        <taxon>rosids</taxon>
        <taxon>fabids</taxon>
        <taxon>Rosales</taxon>
        <taxon>Rhamnaceae</taxon>
        <taxon>Paliureae</taxon>
        <taxon>Ziziphus</taxon>
    </lineage>
</organism>
<evidence type="ECO:0000313" key="8">
    <source>
        <dbReference type="Proteomes" id="UP000813462"/>
    </source>
</evidence>
<dbReference type="InterPro" id="IPR021863">
    <property type="entry name" value="FAS_N"/>
</dbReference>
<dbReference type="AlphaFoldDB" id="A0A978VTU5"/>
<keyword evidence="5" id="KW-0275">Fatty acid biosynthesis</keyword>
<keyword evidence="5" id="KW-0443">Lipid metabolism</keyword>
<evidence type="ECO:0000256" key="2">
    <source>
        <dbReference type="ARBA" id="ARBA00022516"/>
    </source>
</evidence>
<name>A0A978VTU5_ZIZJJ</name>
<evidence type="ECO:0000256" key="5">
    <source>
        <dbReference type="ARBA" id="ARBA00023160"/>
    </source>
</evidence>
<comment type="similarity">
    <text evidence="1">Belongs to the fatty acid desaturase type 1 family.</text>
</comment>
<evidence type="ECO:0000259" key="6">
    <source>
        <dbReference type="Pfam" id="PF11960"/>
    </source>
</evidence>
<keyword evidence="4" id="KW-0560">Oxidoreductase</keyword>
<gene>
    <name evidence="7" type="ORF">FEM48_Zijuj02G0052400</name>
</gene>
<dbReference type="EMBL" id="JAEACU010000002">
    <property type="protein sequence ID" value="KAH7542240.1"/>
    <property type="molecule type" value="Genomic_DNA"/>
</dbReference>
<accession>A0A978VTU5</accession>
<comment type="caution">
    <text evidence="7">The sequence shown here is derived from an EMBL/GenBank/DDBJ whole genome shotgun (WGS) entry which is preliminary data.</text>
</comment>
<dbReference type="Proteomes" id="UP000813462">
    <property type="component" value="Unassembled WGS sequence"/>
</dbReference>
<dbReference type="Pfam" id="PF11960">
    <property type="entry name" value="DUF3474"/>
    <property type="match status" value="1"/>
</dbReference>
<feature type="domain" description="Fatty acid desaturase N-terminal" evidence="6">
    <location>
        <begin position="6"/>
        <end position="42"/>
    </location>
</feature>
<evidence type="ECO:0000256" key="1">
    <source>
        <dbReference type="ARBA" id="ARBA00009295"/>
    </source>
</evidence>
<evidence type="ECO:0000256" key="3">
    <source>
        <dbReference type="ARBA" id="ARBA00022832"/>
    </source>
</evidence>
<keyword evidence="2" id="KW-0444">Lipid biosynthesis</keyword>